<proteinExistence type="predicted"/>
<comment type="caution">
    <text evidence="2">The sequence shown here is derived from an EMBL/GenBank/DDBJ whole genome shotgun (WGS) entry which is preliminary data.</text>
</comment>
<feature type="transmembrane region" description="Helical" evidence="1">
    <location>
        <begin position="58"/>
        <end position="90"/>
    </location>
</feature>
<dbReference type="Proteomes" id="UP001219525">
    <property type="component" value="Unassembled WGS sequence"/>
</dbReference>
<reference evidence="2" key="1">
    <citation type="submission" date="2023-03" db="EMBL/GenBank/DDBJ databases">
        <title>Massive genome expansion in bonnet fungi (Mycena s.s.) driven by repeated elements and novel gene families across ecological guilds.</title>
        <authorList>
            <consortium name="Lawrence Berkeley National Laboratory"/>
            <person name="Harder C.B."/>
            <person name="Miyauchi S."/>
            <person name="Viragh M."/>
            <person name="Kuo A."/>
            <person name="Thoen E."/>
            <person name="Andreopoulos B."/>
            <person name="Lu D."/>
            <person name="Skrede I."/>
            <person name="Drula E."/>
            <person name="Henrissat B."/>
            <person name="Morin E."/>
            <person name="Kohler A."/>
            <person name="Barry K."/>
            <person name="LaButti K."/>
            <person name="Morin E."/>
            <person name="Salamov A."/>
            <person name="Lipzen A."/>
            <person name="Mereny Z."/>
            <person name="Hegedus B."/>
            <person name="Baldrian P."/>
            <person name="Stursova M."/>
            <person name="Weitz H."/>
            <person name="Taylor A."/>
            <person name="Grigoriev I.V."/>
            <person name="Nagy L.G."/>
            <person name="Martin F."/>
            <person name="Kauserud H."/>
        </authorList>
    </citation>
    <scope>NUCLEOTIDE SEQUENCE</scope>
    <source>
        <strain evidence="2">9144</strain>
    </source>
</reference>
<evidence type="ECO:0000313" key="2">
    <source>
        <dbReference type="EMBL" id="KAJ7190118.1"/>
    </source>
</evidence>
<sequence>MPSPSLSSPSPRRFRITHHLRITLIHAHHCLSSLLTAWSPPPSPPAASIAVTAVSAVAAVPAVAAAAAVTVFAAAVTVFAATVTVFAAAVTRGRQSTLIACPGVYAWSSYTVLPKPSCDHIQVHLLKSHSVP</sequence>
<accession>A0AAD6UQJ2</accession>
<evidence type="ECO:0000256" key="1">
    <source>
        <dbReference type="SAM" id="Phobius"/>
    </source>
</evidence>
<name>A0AAD6UQJ2_9AGAR</name>
<keyword evidence="1" id="KW-0472">Membrane</keyword>
<keyword evidence="3" id="KW-1185">Reference proteome</keyword>
<keyword evidence="1" id="KW-0812">Transmembrane</keyword>
<organism evidence="2 3">
    <name type="scientific">Mycena pura</name>
    <dbReference type="NCBI Taxonomy" id="153505"/>
    <lineage>
        <taxon>Eukaryota</taxon>
        <taxon>Fungi</taxon>
        <taxon>Dikarya</taxon>
        <taxon>Basidiomycota</taxon>
        <taxon>Agaricomycotina</taxon>
        <taxon>Agaricomycetes</taxon>
        <taxon>Agaricomycetidae</taxon>
        <taxon>Agaricales</taxon>
        <taxon>Marasmiineae</taxon>
        <taxon>Mycenaceae</taxon>
        <taxon>Mycena</taxon>
    </lineage>
</organism>
<keyword evidence="1" id="KW-1133">Transmembrane helix</keyword>
<dbReference type="EMBL" id="JARJCW010000157">
    <property type="protein sequence ID" value="KAJ7190118.1"/>
    <property type="molecule type" value="Genomic_DNA"/>
</dbReference>
<dbReference type="AlphaFoldDB" id="A0AAD6UQJ2"/>
<protein>
    <submittedName>
        <fullName evidence="2">Uncharacterized protein</fullName>
    </submittedName>
</protein>
<gene>
    <name evidence="2" type="ORF">GGX14DRAFT_580148</name>
</gene>
<evidence type="ECO:0000313" key="3">
    <source>
        <dbReference type="Proteomes" id="UP001219525"/>
    </source>
</evidence>